<dbReference type="CDD" id="cd12148">
    <property type="entry name" value="fungal_TF_MHR"/>
    <property type="match status" value="1"/>
</dbReference>
<keyword evidence="6" id="KW-1185">Reference proteome</keyword>
<keyword evidence="2" id="KW-0539">Nucleus</keyword>
<dbReference type="SMART" id="SM00066">
    <property type="entry name" value="GAL4"/>
    <property type="match status" value="1"/>
</dbReference>
<dbReference type="Proteomes" id="UP000664132">
    <property type="component" value="Unassembled WGS sequence"/>
</dbReference>
<dbReference type="AlphaFoldDB" id="A0A8H7W7V1"/>
<name>A0A8H7W7V1_9HELO</name>
<feature type="region of interest" description="Disordered" evidence="3">
    <location>
        <begin position="81"/>
        <end position="102"/>
    </location>
</feature>
<dbReference type="Pfam" id="PF04082">
    <property type="entry name" value="Fungal_trans"/>
    <property type="match status" value="1"/>
</dbReference>
<dbReference type="InterPro" id="IPR007219">
    <property type="entry name" value="XnlR_reg_dom"/>
</dbReference>
<dbReference type="GO" id="GO:0008270">
    <property type="term" value="F:zinc ion binding"/>
    <property type="evidence" value="ECO:0007669"/>
    <property type="project" value="InterPro"/>
</dbReference>
<evidence type="ECO:0000313" key="6">
    <source>
        <dbReference type="Proteomes" id="UP000664132"/>
    </source>
</evidence>
<evidence type="ECO:0000256" key="3">
    <source>
        <dbReference type="SAM" id="MobiDB-lite"/>
    </source>
</evidence>
<dbReference type="SUPFAM" id="SSF57701">
    <property type="entry name" value="Zn2/Cys6 DNA-binding domain"/>
    <property type="match status" value="1"/>
</dbReference>
<dbReference type="CDD" id="cd00067">
    <property type="entry name" value="GAL4"/>
    <property type="match status" value="1"/>
</dbReference>
<dbReference type="EMBL" id="JAFJYH010000078">
    <property type="protein sequence ID" value="KAG4420746.1"/>
    <property type="molecule type" value="Genomic_DNA"/>
</dbReference>
<organism evidence="5 6">
    <name type="scientific">Cadophora malorum</name>
    <dbReference type="NCBI Taxonomy" id="108018"/>
    <lineage>
        <taxon>Eukaryota</taxon>
        <taxon>Fungi</taxon>
        <taxon>Dikarya</taxon>
        <taxon>Ascomycota</taxon>
        <taxon>Pezizomycotina</taxon>
        <taxon>Leotiomycetes</taxon>
        <taxon>Helotiales</taxon>
        <taxon>Ploettnerulaceae</taxon>
        <taxon>Cadophora</taxon>
    </lineage>
</organism>
<protein>
    <recommendedName>
        <fullName evidence="4">Zn(2)-C6 fungal-type domain-containing protein</fullName>
    </recommendedName>
</protein>
<reference evidence="5" key="1">
    <citation type="submission" date="2021-02" db="EMBL/GenBank/DDBJ databases">
        <title>Genome sequence Cadophora malorum strain M34.</title>
        <authorList>
            <person name="Stefanovic E."/>
            <person name="Vu D."/>
            <person name="Scully C."/>
            <person name="Dijksterhuis J."/>
            <person name="Roader J."/>
            <person name="Houbraken J."/>
        </authorList>
    </citation>
    <scope>NUCLEOTIDE SEQUENCE</scope>
    <source>
        <strain evidence="5">M34</strain>
    </source>
</reference>
<keyword evidence="1" id="KW-0479">Metal-binding</keyword>
<evidence type="ECO:0000256" key="1">
    <source>
        <dbReference type="ARBA" id="ARBA00022723"/>
    </source>
</evidence>
<dbReference type="Gene3D" id="4.10.240.10">
    <property type="entry name" value="Zn(2)-C6 fungal-type DNA-binding domain"/>
    <property type="match status" value="1"/>
</dbReference>
<dbReference type="GO" id="GO:0000981">
    <property type="term" value="F:DNA-binding transcription factor activity, RNA polymerase II-specific"/>
    <property type="evidence" value="ECO:0007669"/>
    <property type="project" value="InterPro"/>
</dbReference>
<dbReference type="GO" id="GO:0006351">
    <property type="term" value="P:DNA-templated transcription"/>
    <property type="evidence" value="ECO:0007669"/>
    <property type="project" value="InterPro"/>
</dbReference>
<dbReference type="SMART" id="SM00906">
    <property type="entry name" value="Fungal_trans"/>
    <property type="match status" value="1"/>
</dbReference>
<gene>
    <name evidence="5" type="ORF">IFR04_006132</name>
</gene>
<dbReference type="GO" id="GO:0003677">
    <property type="term" value="F:DNA binding"/>
    <property type="evidence" value="ECO:0007669"/>
    <property type="project" value="InterPro"/>
</dbReference>
<dbReference type="OrthoDB" id="2123952at2759"/>
<dbReference type="PROSITE" id="PS00463">
    <property type="entry name" value="ZN2_CY6_FUNGAL_1"/>
    <property type="match status" value="1"/>
</dbReference>
<dbReference type="InterPro" id="IPR036864">
    <property type="entry name" value="Zn2-C6_fun-type_DNA-bd_sf"/>
</dbReference>
<dbReference type="PANTHER" id="PTHR46910:SF25">
    <property type="entry name" value="ABC-TRANSPORTER-REGULATING TRANSCRIPTION FACTOR"/>
    <property type="match status" value="1"/>
</dbReference>
<evidence type="ECO:0000256" key="2">
    <source>
        <dbReference type="ARBA" id="ARBA00023242"/>
    </source>
</evidence>
<evidence type="ECO:0000259" key="4">
    <source>
        <dbReference type="PROSITE" id="PS50048"/>
    </source>
</evidence>
<dbReference type="InterPro" id="IPR050987">
    <property type="entry name" value="AtrR-like"/>
</dbReference>
<sequence length="688" mass="77031">MSDTSPESSAGSGSTVTLVIKACDMCRKKKIRCEPTGQTCVQCIKYKTLCHFTPISTKRAARKPAGHKRVEELEKRLKSMEESLKRATAKLQQPQSREEDTTALVRKEPPVQILPDEVGSPSFLDQLSEGFPMDLAVNIPWDGPLPLGLDINYSNGPLITADDGPKTMPSWNQNPMTDLFSRKIFRALPPKEDMLKLIHMSLKGFNGAFPLYDENTFVHKLDDLETSIQDPGFWASLNVVLALAYRFRIVEKREGSLEEIDAWKFFQNALGVVDQLTLLPPSLLSTQALIGMAIITQGTPNPAPYGFLNSAAMKMAQQLDLHRSASYQAARDPSLSAAEIEQRTRVFWIAYFMDKDISLRTGRPPIQDDDDMDVDEPDYTSTAFGGATEHNFFKLRIDLSRIQGRIYKQLLSVRANKQSVAERVIAVRTLEASLQRWKATVPLEYQQDYYSTEPLAMVSELTPVLHSVILRLTYFHALNTVHRFSTPVNHWQNTMEQPMQMDPNISHERPAPITCIEEARKALKLLLVTPQGDFACIWVVLHIFVSATTTLLTHILSNPLHPLAQSDLQLIEPLLSLLGLLSMQGKNTEVENMYESCRNMWERARRTVWEARGNALAYGQGSELGNETGNAMLENMNMNSLPVTPMNLAPALGTGKGGEAKESLEDFIKRIESIAGGNDGAFEFEYVN</sequence>
<feature type="domain" description="Zn(2)-C6 fungal-type" evidence="4">
    <location>
        <begin position="22"/>
        <end position="52"/>
    </location>
</feature>
<dbReference type="InterPro" id="IPR001138">
    <property type="entry name" value="Zn2Cys6_DnaBD"/>
</dbReference>
<comment type="caution">
    <text evidence="5">The sequence shown here is derived from an EMBL/GenBank/DDBJ whole genome shotgun (WGS) entry which is preliminary data.</text>
</comment>
<dbReference type="PANTHER" id="PTHR46910">
    <property type="entry name" value="TRANSCRIPTION FACTOR PDR1"/>
    <property type="match status" value="1"/>
</dbReference>
<dbReference type="PROSITE" id="PS50048">
    <property type="entry name" value="ZN2_CY6_FUNGAL_2"/>
    <property type="match status" value="1"/>
</dbReference>
<proteinExistence type="predicted"/>
<dbReference type="Pfam" id="PF00172">
    <property type="entry name" value="Zn_clus"/>
    <property type="match status" value="1"/>
</dbReference>
<evidence type="ECO:0000313" key="5">
    <source>
        <dbReference type="EMBL" id="KAG4420746.1"/>
    </source>
</evidence>
<accession>A0A8H7W7V1</accession>